<name>J9QPR8_9CAUD</name>
<dbReference type="KEGG" id="vg:13826744"/>
<accession>J9QPR8</accession>
<dbReference type="RefSeq" id="YP_006906294.1">
    <property type="nucleotide sequence ID" value="NC_018837.1"/>
</dbReference>
<dbReference type="GeneID" id="13826744"/>
<evidence type="ECO:0000313" key="2">
    <source>
        <dbReference type="Proteomes" id="UP000006280"/>
    </source>
</evidence>
<gene>
    <name evidence="1" type="ORF">My1_042</name>
</gene>
<dbReference type="EMBL" id="JX195166">
    <property type="protein sequence ID" value="AFQ22201.1"/>
    <property type="molecule type" value="Genomic_DNA"/>
</dbReference>
<evidence type="ECO:0008006" key="3">
    <source>
        <dbReference type="Google" id="ProtNLM"/>
    </source>
</evidence>
<dbReference type="PROSITE" id="PS51257">
    <property type="entry name" value="PROKAR_LIPOPROTEIN"/>
    <property type="match status" value="1"/>
</dbReference>
<reference evidence="1 2" key="1">
    <citation type="journal article" date="2012" name="J. Virol.">
        <title>Complete Genome Sequence of Pectobacterium carotovorum subsp. carotovorum Bacteriophage My1.</title>
        <authorList>
            <person name="Lee D.H."/>
            <person name="Lee J.H."/>
            <person name="Shin H."/>
            <person name="Ji S."/>
            <person name="Roh E."/>
            <person name="Jung K."/>
            <person name="Ryu S."/>
            <person name="Choi J."/>
            <person name="Heu S."/>
        </authorList>
    </citation>
    <scope>NUCLEOTIDE SEQUENCE [LARGE SCALE GENOMIC DNA]</scope>
</reference>
<sequence>MRNWKLTVLPLIAILLGCSPKVVEVPSEPIHVSWPSPLEKCEYKFSFKAQDDKPVVVIPYSEWVKLTSCREREVNYILNLSSMVCYYRTDLKETRCLNKETINDSEKPNSNRTDRKS</sequence>
<dbReference type="OrthoDB" id="19710at10239"/>
<organism evidence="1 2">
    <name type="scientific">Pectobacterium phage My1</name>
    <dbReference type="NCBI Taxonomy" id="1204539"/>
    <lineage>
        <taxon>Viruses</taxon>
        <taxon>Duplodnaviria</taxon>
        <taxon>Heunggongvirae</taxon>
        <taxon>Uroviricota</taxon>
        <taxon>Caudoviricetes</taxon>
        <taxon>Demerecviridae</taxon>
        <taxon>Mccorquodalevirinae</taxon>
        <taxon>Myunavirus</taxon>
        <taxon>Myunavirus My1</taxon>
    </lineage>
</organism>
<evidence type="ECO:0000313" key="1">
    <source>
        <dbReference type="EMBL" id="AFQ22201.1"/>
    </source>
</evidence>
<keyword evidence="2" id="KW-1185">Reference proteome</keyword>
<dbReference type="Proteomes" id="UP000006280">
    <property type="component" value="Segment"/>
</dbReference>
<protein>
    <recommendedName>
        <fullName evidence="3">O-spanin</fullName>
    </recommendedName>
</protein>
<proteinExistence type="predicted"/>